<keyword evidence="3" id="KW-1185">Reference proteome</keyword>
<sequence length="209" mass="22659">MPCAGLPARAARGGRLQPPSDPDPDLRSERRARGPSAALQCGRRCAASPLLSRCSSTALQRRSPSAGQDLRSLRSRSAKPAVYLRRVREYLAARARERRRDVRRGPRRSHPTQTIPGGRRDRSRFIGACPTLIPLLRTNARSARLGECALGVARIPRGGSLFGSGARARRAARCLASLPSCNANRLRTRAQLSGRTLASRPTRAAGGQR</sequence>
<feature type="region of interest" description="Disordered" evidence="1">
    <location>
        <begin position="1"/>
        <end position="40"/>
    </location>
</feature>
<protein>
    <submittedName>
        <fullName evidence="2">Uncharacterized protein</fullName>
    </submittedName>
</protein>
<evidence type="ECO:0000313" key="3">
    <source>
        <dbReference type="Proteomes" id="UP001221757"/>
    </source>
</evidence>
<dbReference type="Proteomes" id="UP001221757">
    <property type="component" value="Unassembled WGS sequence"/>
</dbReference>
<reference evidence="2" key="1">
    <citation type="submission" date="2023-03" db="EMBL/GenBank/DDBJ databases">
        <title>Massive genome expansion in bonnet fungi (Mycena s.s.) driven by repeated elements and novel gene families across ecological guilds.</title>
        <authorList>
            <consortium name="Lawrence Berkeley National Laboratory"/>
            <person name="Harder C.B."/>
            <person name="Miyauchi S."/>
            <person name="Viragh M."/>
            <person name="Kuo A."/>
            <person name="Thoen E."/>
            <person name="Andreopoulos B."/>
            <person name="Lu D."/>
            <person name="Skrede I."/>
            <person name="Drula E."/>
            <person name="Henrissat B."/>
            <person name="Morin E."/>
            <person name="Kohler A."/>
            <person name="Barry K."/>
            <person name="LaButti K."/>
            <person name="Morin E."/>
            <person name="Salamov A."/>
            <person name="Lipzen A."/>
            <person name="Mereny Z."/>
            <person name="Hegedus B."/>
            <person name="Baldrian P."/>
            <person name="Stursova M."/>
            <person name="Weitz H."/>
            <person name="Taylor A."/>
            <person name="Grigoriev I.V."/>
            <person name="Nagy L.G."/>
            <person name="Martin F."/>
            <person name="Kauserud H."/>
        </authorList>
    </citation>
    <scope>NUCLEOTIDE SEQUENCE</scope>
    <source>
        <strain evidence="2">CBHHK067</strain>
    </source>
</reference>
<name>A0AAD7GIZ2_MYCRO</name>
<feature type="compositionally biased region" description="Low complexity" evidence="1">
    <location>
        <begin position="1"/>
        <end position="18"/>
    </location>
</feature>
<dbReference type="EMBL" id="JARKIE010000048">
    <property type="protein sequence ID" value="KAJ7693015.1"/>
    <property type="molecule type" value="Genomic_DNA"/>
</dbReference>
<evidence type="ECO:0000256" key="1">
    <source>
        <dbReference type="SAM" id="MobiDB-lite"/>
    </source>
</evidence>
<feature type="non-terminal residue" evidence="2">
    <location>
        <position position="209"/>
    </location>
</feature>
<proteinExistence type="predicted"/>
<organism evidence="2 3">
    <name type="scientific">Mycena rosella</name>
    <name type="common">Pink bonnet</name>
    <name type="synonym">Agaricus rosellus</name>
    <dbReference type="NCBI Taxonomy" id="1033263"/>
    <lineage>
        <taxon>Eukaryota</taxon>
        <taxon>Fungi</taxon>
        <taxon>Dikarya</taxon>
        <taxon>Basidiomycota</taxon>
        <taxon>Agaricomycotina</taxon>
        <taxon>Agaricomycetes</taxon>
        <taxon>Agaricomycetidae</taxon>
        <taxon>Agaricales</taxon>
        <taxon>Marasmiineae</taxon>
        <taxon>Mycenaceae</taxon>
        <taxon>Mycena</taxon>
    </lineage>
</organism>
<dbReference type="AlphaFoldDB" id="A0AAD7GIZ2"/>
<comment type="caution">
    <text evidence="2">The sequence shown here is derived from an EMBL/GenBank/DDBJ whole genome shotgun (WGS) entry which is preliminary data.</text>
</comment>
<feature type="region of interest" description="Disordered" evidence="1">
    <location>
        <begin position="97"/>
        <end position="122"/>
    </location>
</feature>
<accession>A0AAD7GIZ2</accession>
<evidence type="ECO:0000313" key="2">
    <source>
        <dbReference type="EMBL" id="KAJ7693015.1"/>
    </source>
</evidence>
<gene>
    <name evidence="2" type="ORF">B0H17DRAFT_1060596</name>
</gene>